<dbReference type="Proteomes" id="UP001408356">
    <property type="component" value="Unassembled WGS sequence"/>
</dbReference>
<evidence type="ECO:0000256" key="1">
    <source>
        <dbReference type="SAM" id="MobiDB-lite"/>
    </source>
</evidence>
<proteinExistence type="predicted"/>
<organism evidence="2 3">
    <name type="scientific">Seiridium unicorne</name>
    <dbReference type="NCBI Taxonomy" id="138068"/>
    <lineage>
        <taxon>Eukaryota</taxon>
        <taxon>Fungi</taxon>
        <taxon>Dikarya</taxon>
        <taxon>Ascomycota</taxon>
        <taxon>Pezizomycotina</taxon>
        <taxon>Sordariomycetes</taxon>
        <taxon>Xylariomycetidae</taxon>
        <taxon>Amphisphaeriales</taxon>
        <taxon>Sporocadaceae</taxon>
        <taxon>Seiridium</taxon>
    </lineage>
</organism>
<evidence type="ECO:0000313" key="3">
    <source>
        <dbReference type="Proteomes" id="UP001408356"/>
    </source>
</evidence>
<feature type="region of interest" description="Disordered" evidence="1">
    <location>
        <begin position="93"/>
        <end position="133"/>
    </location>
</feature>
<feature type="compositionally biased region" description="Basic and acidic residues" evidence="1">
    <location>
        <begin position="371"/>
        <end position="380"/>
    </location>
</feature>
<feature type="compositionally biased region" description="Polar residues" evidence="1">
    <location>
        <begin position="244"/>
        <end position="266"/>
    </location>
</feature>
<gene>
    <name evidence="2" type="ORF">SUNI508_00126</name>
</gene>
<dbReference type="EMBL" id="JARVKF010000001">
    <property type="protein sequence ID" value="KAK9426599.1"/>
    <property type="molecule type" value="Genomic_DNA"/>
</dbReference>
<accession>A0ABR2VJC5</accession>
<feature type="compositionally biased region" description="Basic residues" evidence="1">
    <location>
        <begin position="500"/>
        <end position="532"/>
    </location>
</feature>
<reference evidence="2 3" key="1">
    <citation type="journal article" date="2024" name="J. Plant Pathol.">
        <title>Sequence and assembly of the genome of Seiridium unicorne, isolate CBS 538.82, causal agent of cypress canker disease.</title>
        <authorList>
            <person name="Scali E."/>
            <person name="Rocca G.D."/>
            <person name="Danti R."/>
            <person name="Garbelotto M."/>
            <person name="Barberini S."/>
            <person name="Baroncelli R."/>
            <person name="Emiliani G."/>
        </authorList>
    </citation>
    <scope>NUCLEOTIDE SEQUENCE [LARGE SCALE GENOMIC DNA]</scope>
    <source>
        <strain evidence="2 3">BM-138-508</strain>
    </source>
</reference>
<feature type="compositionally biased region" description="Acidic residues" evidence="1">
    <location>
        <begin position="190"/>
        <end position="205"/>
    </location>
</feature>
<evidence type="ECO:0000313" key="2">
    <source>
        <dbReference type="EMBL" id="KAK9426599.1"/>
    </source>
</evidence>
<feature type="compositionally biased region" description="Basic and acidic residues" evidence="1">
    <location>
        <begin position="480"/>
        <end position="499"/>
    </location>
</feature>
<feature type="compositionally biased region" description="Basic and acidic residues" evidence="1">
    <location>
        <begin position="312"/>
        <end position="330"/>
    </location>
</feature>
<name>A0ABR2VJC5_9PEZI</name>
<sequence length="550" mass="59385">MSHQWQRLTTATADAIGRARVSLSNYEQGRTVHIEGPIDLIGQADGDDGQYLERHLPPLADDIQTITIDEKGLLVGASTGLPEPNEHFIEKKLAKNGHGTPIDGLVSDKEGLPSVNPEKPASIPGLSELNRPKNAENGIELDEKPDEASDLHIQDAETDEHASVTQHRPESTSVGSIAATETLDSRDQDEPIDDLFEGEDKLEDAESLKVTGDSVAGASQEKEPQNIPSAIARELSTEEDPKSSESVSNDLKQTQIVSEFVQSPETSGDPKGESQVLEENGLKTDSIRPNSEMPDDNVREATYASSNDGLEQLEHKRSQLEEVGSPKDEGALVVNGSDSPKAEARTATMTVPAPEIQHNIDEEIESQVDDGPSKVEEPKPKVRKPLPTVPSSISNHTSKKKRPAIVLKQDATGKRKAQDYEIEWESEPDRLKKRSKISKVQVDAKGKPLPPLLNANAGRVRKGREGGSEVGGDVESGAPPEKKIRVVKADTKPPKPKKEPKAKKSAAKGKAPPARKRTAKSAPKKGTAKKVTVKTPKSDEFVVDSGSEDD</sequence>
<feature type="compositionally biased region" description="Basic and acidic residues" evidence="1">
    <location>
        <begin position="158"/>
        <end position="170"/>
    </location>
</feature>
<keyword evidence="3" id="KW-1185">Reference proteome</keyword>
<protein>
    <submittedName>
        <fullName evidence="2">Uncharacterized protein</fullName>
    </submittedName>
</protein>
<feature type="region of interest" description="Disordered" evidence="1">
    <location>
        <begin position="158"/>
        <end position="550"/>
    </location>
</feature>
<comment type="caution">
    <text evidence="2">The sequence shown here is derived from an EMBL/GenBank/DDBJ whole genome shotgun (WGS) entry which is preliminary data.</text>
</comment>